<dbReference type="InterPro" id="IPR002890">
    <property type="entry name" value="MG2"/>
</dbReference>
<dbReference type="SUPFAM" id="SSF48239">
    <property type="entry name" value="Terpenoid cyclases/Protein prenyltransferases"/>
    <property type="match status" value="1"/>
</dbReference>
<dbReference type="Pfam" id="PF07703">
    <property type="entry name" value="A2M_BRD"/>
    <property type="match status" value="1"/>
</dbReference>
<feature type="non-terminal residue" evidence="4">
    <location>
        <position position="2162"/>
    </location>
</feature>
<evidence type="ECO:0000256" key="1">
    <source>
        <dbReference type="ARBA" id="ARBA00010556"/>
    </source>
</evidence>
<proteinExistence type="inferred from homology"/>
<comment type="similarity">
    <text evidence="1">Belongs to the protease inhibitor I39 (alpha-2-macroglobulin) family. Bacterial alpha-2-macroglobulin subfamily.</text>
</comment>
<comment type="caution">
    <text evidence="4">The sequence shown here is derived from an EMBL/GenBank/DDBJ whole genome shotgun (WGS) entry which is preliminary data.</text>
</comment>
<organism evidence="4">
    <name type="scientific">uncultured bacterium</name>
    <name type="common">gcode 4</name>
    <dbReference type="NCBI Taxonomy" id="1234023"/>
    <lineage>
        <taxon>Bacteria</taxon>
        <taxon>environmental samples</taxon>
    </lineage>
</organism>
<dbReference type="InterPro" id="IPR011625">
    <property type="entry name" value="A2M_N_BRD"/>
</dbReference>
<dbReference type="PANTHER" id="PTHR40094:SF1">
    <property type="entry name" value="UBIQUITIN DOMAIN-CONTAINING PROTEIN"/>
    <property type="match status" value="1"/>
</dbReference>
<dbReference type="Pfam" id="PF17973">
    <property type="entry name" value="bMG10"/>
    <property type="match status" value="1"/>
</dbReference>
<dbReference type="SMART" id="SM01359">
    <property type="entry name" value="A2M_N_2"/>
    <property type="match status" value="1"/>
</dbReference>
<dbReference type="Pfam" id="PF01835">
    <property type="entry name" value="MG2"/>
    <property type="match status" value="1"/>
</dbReference>
<dbReference type="PANTHER" id="PTHR40094">
    <property type="entry name" value="ALPHA-2-MACROGLOBULIN HOMOLOG"/>
    <property type="match status" value="1"/>
</dbReference>
<dbReference type="InterPro" id="IPR008930">
    <property type="entry name" value="Terpenoid_cyclase/PrenylTrfase"/>
</dbReference>
<dbReference type="GO" id="GO:0004866">
    <property type="term" value="F:endopeptidase inhibitor activity"/>
    <property type="evidence" value="ECO:0007669"/>
    <property type="project" value="InterPro"/>
</dbReference>
<evidence type="ECO:0008006" key="5">
    <source>
        <dbReference type="Google" id="ProtNLM"/>
    </source>
</evidence>
<sequence length="2162" mass="259578">MKDIKSFFLNLNKKYLYVLAWGILFLLIMVWTYFWYKMYQKYFSVPEVSWANFSLEYRKIPFDVKELTITFTTDLKKDSINQKSIALSPFIDWKIGLKNKNTISYSLNQKLEIWQEYSLTISKEIESVYWVKLKNDFTIVFEAISGAKVTKIIPDKTLDNISQNLMVLFNIPIIPLTSLDNKDKIPCPVEITPNIKWKCRWTWWNMVEFIPDWHWQWATEYKVKIESSSWLLYPLNEKKEISFRTPQLQFFADKEFSPKHDIFLRSNFPIKKEDIEKSIILAQWQNRLSAKLESVENSENRFKLKILNWNYIYGKTYNLVIPAWTMSKYGNLPMDNPINFNLNTSNFLETVEIVQNIKSETWAIIDTEIYSNSSNIPNKNLFFKLSFDTDINLDKWQFYFSDKSWKNLVSNVKYWIEEVFENDRHIEKQSKKIIILTLSGDLTNDTNYTLTVLKRANANLEKDEVYNFHTAPKFVLSDFKYLDNTRACVYFNNNLQGYWEWQYYNFYDTKIDVNQKLISTKPTSVFRWISLDMPKNYDKPDILQNCEKKTGLKAYIVNLRLDPNVDYEVNFNAWMVDEFHNKLEKSNTFKVRSWNIKSEDKYVYSSFTKTSNVIPSDLAQVIDLQTINTSTLDVEICELDPVWYWRFLNNYWERWYKPECVKSITKTLNVKNKNWILSHNKFDIEKDIVWGKINSPIYIIRSTLDWDYEPKDWKNFSQVIVRSNLSLTLESANNKNIIFASSLDWKDLPSNLTFDGYEASWNTYIYKWKINAKWIAGKKTYELPYINNIMVAKNDKYYSIINIDNDQTSNYDFKYVAWVSSSTKDFLYLYTERPLYKPGETVFLKWLLRTFEFNGYKKSATKTAKLRIVNNENILLKEIDVKIDNNSNFSLSFELPKDIWLWRYNFEFYPEWSQEDVYNDWQFWVEEYKNPTIKTIIESNKKDYVLWDKIDLDLSAQYYFWWNVVNADYDNMVIVQNYFFDAKDHSDYQFWIWNNFFDCLYWWSCEYSDEVVFNWKWVLDSNWKAKWSFDFPKNELDENDNSLWEKIYGFNLSVIDPDTKKPVNKSYEVVLHNTDAYVWIRAPYYSSKDDWIKISWIVLNYNAQALSKKDVKVDVIKREWKQVKKQWVDGIFYNDYSIEEKNESSHNYSSNSNWEFDDTIKIDSTWEYEIRASYTWKNWKSFVSSTFVYVAGPESYFWWDWNNSVTDLIADKSLLKVWDTANFTLKSPVSSWKILISIEKDNWILDYYTQDIKSNAQRISIPVKDSYYPNFYVKVFLIWKDGKNPLPIYKRALNVIKVVTDYKKIKISVIPEKNHYKPWDKIKLTIKTSDSNWKPIPFANWSISIVDESLLALMGNPKKNPYAFFYDMKRYLWVETYLSLFNLVEKLEVKDVSDWEKWWAWEWEKWWETKKKRWIFKDTAFWQADFETNKDGVFNLTTDALPDNLTTWVIESVASTPLDNKIWVWETSVTTSLKVMINENIPRFLVSNDKLILSPVVFNKTWKKQDFEVSLSGNNIDVSKSKQTVSIENWASKKVDFEVNVADISITKDPNNFFSKLNFKAVAKDSKDQDELEKTLQIKENSTPEFVSTVWKTDGTSFTEKIDLSNIILSSARLAIRYSSTLLSNITSWIDFLANFPYWCSEQKTSAILPNIYIKKLYESLKIPFDLKTKFIEQYIDEDDGYKKISVDEVIKNYLAELPKYQKFNWWFGYWENDIYANFHLTSRLIDAVSEIKWLWYWFDEKTLSDAVKYLKNRFYNWNVEWCVYSWDWNNFCKYTVTEKLEAIDAILAYNSDDYEAFKMWKLLDIKAWELSSEIQKLKVVAKLSKIKTLTQSDRNNLEKTWIDVWNKIIQEFVVYNPKWAFLGKDNIYSRIKNTSDFIGSVSIFWLDKFKDSEQILDNMNRWIISQKKPDWSFGSTEETISVVKNIALYVTNSKELDNLNMNVKLFLNSEVIEEKNIDDKNKLWVFENIITWDKLNSKDNSFTLNKVWNGNVYYDLTLSYRLPTDKILSRDEWFYLEQKYYDYNDYKKIESLKNKEYQEYLNWKIDYENLKYPKNVVEYISPLSWAKIWQLIVSYNKIVTSEPRDQVAFEWFIPSWSELVNTNLATENKSVRFENMFNHEEFRNDRYFWFVNSLDSWVFEFNYPIRATHAWKFNIKPSKIF</sequence>
<evidence type="ECO:0000259" key="2">
    <source>
        <dbReference type="SMART" id="SM01359"/>
    </source>
</evidence>
<feature type="domain" description="Alpha-2-macroglobulin bait region" evidence="2">
    <location>
        <begin position="1206"/>
        <end position="1353"/>
    </location>
</feature>
<dbReference type="InterPro" id="IPR001599">
    <property type="entry name" value="Macroglobln_a2"/>
</dbReference>
<dbReference type="Pfam" id="PF00207">
    <property type="entry name" value="A2M"/>
    <property type="match status" value="1"/>
</dbReference>
<accession>K2F7H5</accession>
<gene>
    <name evidence="4" type="ORF">ACD_4C00049G0008</name>
</gene>
<protein>
    <recommendedName>
        <fullName evidence="5">Alpha-2-macroglobulin domain-containing protein</fullName>
    </recommendedName>
</protein>
<reference evidence="4" key="1">
    <citation type="journal article" date="2012" name="Science">
        <title>Fermentation, hydrogen, and sulfur metabolism in multiple uncultivated bacterial phyla.</title>
        <authorList>
            <person name="Wrighton K.C."/>
            <person name="Thomas B.C."/>
            <person name="Sharon I."/>
            <person name="Miller C.S."/>
            <person name="Castelle C.J."/>
            <person name="VerBerkmoes N.C."/>
            <person name="Wilkins M.J."/>
            <person name="Hettich R.L."/>
            <person name="Lipton M.S."/>
            <person name="Williams K.H."/>
            <person name="Long P.E."/>
            <person name="Banfield J.F."/>
        </authorList>
    </citation>
    <scope>NUCLEOTIDE SEQUENCE [LARGE SCALE GENOMIC DNA]</scope>
</reference>
<dbReference type="Gene3D" id="2.60.40.1930">
    <property type="match status" value="1"/>
</dbReference>
<dbReference type="SMART" id="SM01360">
    <property type="entry name" value="A2M"/>
    <property type="match status" value="1"/>
</dbReference>
<dbReference type="EMBL" id="AMFJ01000565">
    <property type="protein sequence ID" value="EKE27091.1"/>
    <property type="molecule type" value="Genomic_DNA"/>
</dbReference>
<dbReference type="InterPro" id="IPR051802">
    <property type="entry name" value="YfhM-like"/>
</dbReference>
<evidence type="ECO:0000313" key="4">
    <source>
        <dbReference type="EMBL" id="EKE27091.1"/>
    </source>
</evidence>
<feature type="domain" description="Alpha-2-macroglobulin" evidence="3">
    <location>
        <begin position="1419"/>
        <end position="1511"/>
    </location>
</feature>
<evidence type="ECO:0000259" key="3">
    <source>
        <dbReference type="SMART" id="SM01360"/>
    </source>
</evidence>
<dbReference type="InterPro" id="IPR041246">
    <property type="entry name" value="Bact_MG10"/>
</dbReference>
<name>K2F7H5_9BACT</name>
<dbReference type="Gene3D" id="1.50.10.20">
    <property type="match status" value="1"/>
</dbReference>